<protein>
    <submittedName>
        <fullName evidence="2">Uncharacterized protein</fullName>
    </submittedName>
</protein>
<evidence type="ECO:0000313" key="3">
    <source>
        <dbReference type="Proteomes" id="UP000243006"/>
    </source>
</evidence>
<comment type="caution">
    <text evidence="2">The sequence shown here is derived from an EMBL/GenBank/DDBJ whole genome shotgun (WGS) entry which is preliminary data.</text>
</comment>
<gene>
    <name evidence="2" type="ORF">D917_04618</name>
</gene>
<dbReference type="EMBL" id="LVZM01023772">
    <property type="protein sequence ID" value="OUC39772.1"/>
    <property type="molecule type" value="Genomic_DNA"/>
</dbReference>
<accession>A0A1Y3E3W9</accession>
<keyword evidence="1" id="KW-0472">Membrane</keyword>
<keyword evidence="1" id="KW-0812">Transmembrane</keyword>
<feature type="transmembrane region" description="Helical" evidence="1">
    <location>
        <begin position="126"/>
        <end position="145"/>
    </location>
</feature>
<keyword evidence="1" id="KW-1133">Transmembrane helix</keyword>
<evidence type="ECO:0000256" key="1">
    <source>
        <dbReference type="SAM" id="Phobius"/>
    </source>
</evidence>
<organism evidence="2 3">
    <name type="scientific">Trichinella nativa</name>
    <dbReference type="NCBI Taxonomy" id="6335"/>
    <lineage>
        <taxon>Eukaryota</taxon>
        <taxon>Metazoa</taxon>
        <taxon>Ecdysozoa</taxon>
        <taxon>Nematoda</taxon>
        <taxon>Enoplea</taxon>
        <taxon>Dorylaimia</taxon>
        <taxon>Trichinellida</taxon>
        <taxon>Trichinellidae</taxon>
        <taxon>Trichinella</taxon>
    </lineage>
</organism>
<name>A0A1Y3E3W9_9BILA</name>
<dbReference type="Proteomes" id="UP000243006">
    <property type="component" value="Unassembled WGS sequence"/>
</dbReference>
<evidence type="ECO:0000313" key="2">
    <source>
        <dbReference type="EMBL" id="OUC39772.1"/>
    </source>
</evidence>
<sequence length="206" mass="24345">MLKVVIKKNINQSGWSILHAFSVVAMKLYINFGIVGTKLPSRIQIFKVNWADANCKHFAHISCHLQCKLLFVGQRPADLLLDRFEENICRWQERPIVCQLQKVVRGYCSQLMFISILCKSARHPELFIVTISNLIIICLCCYLPITRPIMLYYGDTNYDYMQQEEEWDREGLLDPAWEKQQKKVLKIFQFLKYFFFTNAQQKKQSH</sequence>
<reference evidence="2 3" key="1">
    <citation type="submission" date="2015-04" db="EMBL/GenBank/DDBJ databases">
        <title>Draft genome of the roundworm Trichinella nativa.</title>
        <authorList>
            <person name="Mitreva M."/>
        </authorList>
    </citation>
    <scope>NUCLEOTIDE SEQUENCE [LARGE SCALE GENOMIC DNA]</scope>
    <source>
        <strain evidence="2 3">ISS45</strain>
    </source>
</reference>
<proteinExistence type="predicted"/>
<dbReference type="AlphaFoldDB" id="A0A1Y3E3W9"/>